<keyword evidence="2" id="KW-1185">Reference proteome</keyword>
<comment type="caution">
    <text evidence="1">The sequence shown here is derived from an EMBL/GenBank/DDBJ whole genome shotgun (WGS) entry which is preliminary data.</text>
</comment>
<dbReference type="Proteomes" id="UP000598971">
    <property type="component" value="Unassembled WGS sequence"/>
</dbReference>
<dbReference type="AlphaFoldDB" id="A0A8J8FJL5"/>
<dbReference type="EMBL" id="WHPF01000016">
    <property type="protein sequence ID" value="NNV57539.1"/>
    <property type="molecule type" value="Genomic_DNA"/>
</dbReference>
<accession>A0A8J8FJL5</accession>
<evidence type="ECO:0000313" key="2">
    <source>
        <dbReference type="Proteomes" id="UP000598971"/>
    </source>
</evidence>
<gene>
    <name evidence="1" type="ORF">GD597_18850</name>
</gene>
<reference evidence="1" key="1">
    <citation type="submission" date="2019-10" db="EMBL/GenBank/DDBJ databases">
        <title>Draft genome sequence of Panacibacter sp. KCS-6.</title>
        <authorList>
            <person name="Yim K.J."/>
        </authorList>
    </citation>
    <scope>NUCLEOTIDE SEQUENCE</scope>
    <source>
        <strain evidence="1">KCS-6</strain>
    </source>
</reference>
<dbReference type="RefSeq" id="WP_171609487.1">
    <property type="nucleotide sequence ID" value="NZ_WHPF01000016.1"/>
</dbReference>
<organism evidence="1 2">
    <name type="scientific">Limnovirga soli</name>
    <dbReference type="NCBI Taxonomy" id="2656915"/>
    <lineage>
        <taxon>Bacteria</taxon>
        <taxon>Pseudomonadati</taxon>
        <taxon>Bacteroidota</taxon>
        <taxon>Chitinophagia</taxon>
        <taxon>Chitinophagales</taxon>
        <taxon>Chitinophagaceae</taxon>
        <taxon>Limnovirga</taxon>
    </lineage>
</organism>
<sequence length="83" mass="9692">MRKVYNSYCNNNFNTAKLRATSLTQMPNMDKWNFLCFTGYRLSTTNDQRKIPVLNEKRSVVTTIAKSHLHSLTFLNTSVESNW</sequence>
<protein>
    <submittedName>
        <fullName evidence="1">Uncharacterized protein</fullName>
    </submittedName>
</protein>
<proteinExistence type="predicted"/>
<name>A0A8J8FJL5_9BACT</name>
<evidence type="ECO:0000313" key="1">
    <source>
        <dbReference type="EMBL" id="NNV57539.1"/>
    </source>
</evidence>